<dbReference type="PANTHER" id="PTHR43757">
    <property type="entry name" value="AMINOMETHYLTRANSFERASE"/>
    <property type="match status" value="1"/>
</dbReference>
<feature type="domain" description="Aminomethyltransferase C-terminal" evidence="10">
    <location>
        <begin position="292"/>
        <end position="371"/>
    </location>
</feature>
<keyword evidence="4 7" id="KW-0808">Transferase</keyword>
<evidence type="ECO:0000256" key="7">
    <source>
        <dbReference type="HAMAP-Rule" id="MF_00259"/>
    </source>
</evidence>
<dbReference type="InterPro" id="IPR022903">
    <property type="entry name" value="GcvT_bac"/>
</dbReference>
<dbReference type="GO" id="GO:0008168">
    <property type="term" value="F:methyltransferase activity"/>
    <property type="evidence" value="ECO:0007669"/>
    <property type="project" value="UniProtKB-KW"/>
</dbReference>
<dbReference type="NCBIfam" id="TIGR00528">
    <property type="entry name" value="gcvT"/>
    <property type="match status" value="1"/>
</dbReference>
<dbReference type="Gene3D" id="3.30.1360.120">
    <property type="entry name" value="Probable tRNA modification gtpase trme, domain 1"/>
    <property type="match status" value="1"/>
</dbReference>
<protein>
    <recommendedName>
        <fullName evidence="2 7">Aminomethyltransferase</fullName>
        <ecNumber evidence="2 7">2.1.2.10</ecNumber>
    </recommendedName>
    <alternativeName>
        <fullName evidence="5 7">Glycine cleavage system T protein</fullName>
    </alternativeName>
</protein>
<reference evidence="11 12" key="1">
    <citation type="journal article" date="2015" name="Genome Announc.">
        <title>Complete Genome Sequence of Cupriavidus basilensis 4G11, Isolated from the Oak Ridge Field Research Center Site.</title>
        <authorList>
            <person name="Ray J."/>
            <person name="Waters R.J."/>
            <person name="Skerker J.M."/>
            <person name="Kuehl J.V."/>
            <person name="Price M.N."/>
            <person name="Huang J."/>
            <person name="Chakraborty R."/>
            <person name="Arkin A.P."/>
            <person name="Deutschbauer A."/>
        </authorList>
    </citation>
    <scope>NUCLEOTIDE SEQUENCE [LARGE SCALE GENOMIC DNA]</scope>
    <source>
        <strain evidence="11">4G11</strain>
    </source>
</reference>
<feature type="binding site" evidence="8">
    <location>
        <position position="211"/>
    </location>
    <ligand>
        <name>substrate</name>
    </ligand>
</feature>
<dbReference type="Pfam" id="PF08669">
    <property type="entry name" value="GCV_T_C"/>
    <property type="match status" value="1"/>
</dbReference>
<comment type="similarity">
    <text evidence="1 7">Belongs to the GcvT family.</text>
</comment>
<proteinExistence type="inferred from homology"/>
<dbReference type="GO" id="GO:0005960">
    <property type="term" value="C:glycine cleavage complex"/>
    <property type="evidence" value="ECO:0007669"/>
    <property type="project" value="InterPro"/>
</dbReference>
<dbReference type="PIRSF" id="PIRSF006487">
    <property type="entry name" value="GcvT"/>
    <property type="match status" value="1"/>
</dbReference>
<gene>
    <name evidence="7" type="primary">gcvT</name>
    <name evidence="11" type="ORF">RR42_m4083</name>
</gene>
<dbReference type="OrthoDB" id="9774591at2"/>
<comment type="catalytic activity">
    <reaction evidence="6 7">
        <text>N(6)-[(R)-S(8)-aminomethyldihydrolipoyl]-L-lysyl-[protein] + (6S)-5,6,7,8-tetrahydrofolate = N(6)-[(R)-dihydrolipoyl]-L-lysyl-[protein] + (6R)-5,10-methylene-5,6,7,8-tetrahydrofolate + NH4(+)</text>
        <dbReference type="Rhea" id="RHEA:16945"/>
        <dbReference type="Rhea" id="RHEA-COMP:10475"/>
        <dbReference type="Rhea" id="RHEA-COMP:10492"/>
        <dbReference type="ChEBI" id="CHEBI:15636"/>
        <dbReference type="ChEBI" id="CHEBI:28938"/>
        <dbReference type="ChEBI" id="CHEBI:57453"/>
        <dbReference type="ChEBI" id="CHEBI:83100"/>
        <dbReference type="ChEBI" id="CHEBI:83143"/>
        <dbReference type="EC" id="2.1.2.10"/>
    </reaction>
</comment>
<feature type="domain" description="GCVT N-terminal" evidence="9">
    <location>
        <begin position="10"/>
        <end position="273"/>
    </location>
</feature>
<dbReference type="FunFam" id="3.30.70.1400:FF:000001">
    <property type="entry name" value="Aminomethyltransferase"/>
    <property type="match status" value="1"/>
</dbReference>
<dbReference type="STRING" id="68895.RR42_m4083"/>
<evidence type="ECO:0000313" key="11">
    <source>
        <dbReference type="EMBL" id="AJG21431.1"/>
    </source>
</evidence>
<dbReference type="AlphaFoldDB" id="A0A0C4YLC0"/>
<dbReference type="SUPFAM" id="SSF101790">
    <property type="entry name" value="Aminomethyltransferase beta-barrel domain"/>
    <property type="match status" value="1"/>
</dbReference>
<dbReference type="Proteomes" id="UP000031843">
    <property type="component" value="Chromosome main"/>
</dbReference>
<evidence type="ECO:0000256" key="2">
    <source>
        <dbReference type="ARBA" id="ARBA00012616"/>
    </source>
</evidence>
<dbReference type="InterPro" id="IPR013977">
    <property type="entry name" value="GcvT_C"/>
</dbReference>
<dbReference type="Gene3D" id="2.40.30.110">
    <property type="entry name" value="Aminomethyltransferase beta-barrel domains"/>
    <property type="match status" value="1"/>
</dbReference>
<keyword evidence="3 7" id="KW-0032">Aminotransferase</keyword>
<dbReference type="HAMAP" id="MF_00259">
    <property type="entry name" value="GcvT"/>
    <property type="match status" value="1"/>
</dbReference>
<dbReference type="InterPro" id="IPR006223">
    <property type="entry name" value="GcvT"/>
</dbReference>
<evidence type="ECO:0000259" key="10">
    <source>
        <dbReference type="Pfam" id="PF08669"/>
    </source>
</evidence>
<dbReference type="InterPro" id="IPR028896">
    <property type="entry name" value="GcvT/YgfZ/DmdA"/>
</dbReference>
<accession>A0A0C4YLC0</accession>
<dbReference type="GO" id="GO:0019464">
    <property type="term" value="P:glycine decarboxylation via glycine cleavage system"/>
    <property type="evidence" value="ECO:0007669"/>
    <property type="project" value="UniProtKB-UniRule"/>
</dbReference>
<dbReference type="KEGG" id="cbw:RR42_m4083"/>
<dbReference type="GO" id="GO:0032259">
    <property type="term" value="P:methylation"/>
    <property type="evidence" value="ECO:0007669"/>
    <property type="project" value="UniProtKB-KW"/>
</dbReference>
<dbReference type="GO" id="GO:0005829">
    <property type="term" value="C:cytosol"/>
    <property type="evidence" value="ECO:0007669"/>
    <property type="project" value="TreeGrafter"/>
</dbReference>
<dbReference type="InterPro" id="IPR029043">
    <property type="entry name" value="GcvT/YgfZ_C"/>
</dbReference>
<dbReference type="EMBL" id="CP010536">
    <property type="protein sequence ID" value="AJG21431.1"/>
    <property type="molecule type" value="Genomic_DNA"/>
</dbReference>
<dbReference type="Gene3D" id="4.10.1250.10">
    <property type="entry name" value="Aminomethyltransferase fragment"/>
    <property type="match status" value="1"/>
</dbReference>
<keyword evidence="12" id="KW-1185">Reference proteome</keyword>
<comment type="subunit">
    <text evidence="7">The glycine cleavage system is composed of four proteins: P, T, L and H.</text>
</comment>
<evidence type="ECO:0000256" key="3">
    <source>
        <dbReference type="ARBA" id="ARBA00022576"/>
    </source>
</evidence>
<sequence length="379" mass="40435">MTLQATPLNAIHRALSARMVDFGGWDMPVNYGSQIEEHHAVRTDAGMFDVSHMCVVDLNGEHVRAFLRGLLANNVDKLQTPGKALYSCMLDEKGGVIDDLIVYFFAEDHFRLVVNAGTANNDIEWIAARNAATNSGVRITPRRGDNAPDGVAPLAIVAVQGPNARAKVWNAFPSTQPSEALKPFNAVVVQDPALGEVMVARTGYTGEDGFELVVPAENVAGLWEKLIAEGVRPAGLGARDTLRLEAGMNLYGQDMDIHTSPLNAGLAWTVDLQSERDFTGKAALVAGGKTQQFVGLILRPANGKAGGVLRAHQKVITPAGEGEITSGTFSPSLSQSIAFARLPLDVALGAEVQVEIRDRKLAATVVKLPFVRNGKALVS</sequence>
<evidence type="ECO:0000313" key="12">
    <source>
        <dbReference type="Proteomes" id="UP000031843"/>
    </source>
</evidence>
<dbReference type="Pfam" id="PF01571">
    <property type="entry name" value="GCV_T"/>
    <property type="match status" value="1"/>
</dbReference>
<name>A0A0C4YLC0_9BURK</name>
<organism evidence="11 12">
    <name type="scientific">Cupriavidus basilensis</name>
    <dbReference type="NCBI Taxonomy" id="68895"/>
    <lineage>
        <taxon>Bacteria</taxon>
        <taxon>Pseudomonadati</taxon>
        <taxon>Pseudomonadota</taxon>
        <taxon>Betaproteobacteria</taxon>
        <taxon>Burkholderiales</taxon>
        <taxon>Burkholderiaceae</taxon>
        <taxon>Cupriavidus</taxon>
    </lineage>
</organism>
<evidence type="ECO:0000259" key="9">
    <source>
        <dbReference type="Pfam" id="PF01571"/>
    </source>
</evidence>
<dbReference type="InterPro" id="IPR027266">
    <property type="entry name" value="TrmE/GcvT-like"/>
</dbReference>
<evidence type="ECO:0000256" key="4">
    <source>
        <dbReference type="ARBA" id="ARBA00022679"/>
    </source>
</evidence>
<dbReference type="NCBIfam" id="NF001567">
    <property type="entry name" value="PRK00389.1"/>
    <property type="match status" value="1"/>
</dbReference>
<dbReference type="EC" id="2.1.2.10" evidence="2 7"/>
<evidence type="ECO:0000256" key="8">
    <source>
        <dbReference type="PIRSR" id="PIRSR006487-1"/>
    </source>
</evidence>
<dbReference type="Gene3D" id="3.30.70.1400">
    <property type="entry name" value="Aminomethyltransferase beta-barrel domains"/>
    <property type="match status" value="1"/>
</dbReference>
<dbReference type="GO" id="GO:0004047">
    <property type="term" value="F:aminomethyltransferase activity"/>
    <property type="evidence" value="ECO:0007669"/>
    <property type="project" value="UniProtKB-UniRule"/>
</dbReference>
<keyword evidence="11" id="KW-0489">Methyltransferase</keyword>
<dbReference type="GO" id="GO:0008483">
    <property type="term" value="F:transaminase activity"/>
    <property type="evidence" value="ECO:0007669"/>
    <property type="project" value="UniProtKB-KW"/>
</dbReference>
<evidence type="ECO:0000256" key="1">
    <source>
        <dbReference type="ARBA" id="ARBA00008609"/>
    </source>
</evidence>
<dbReference type="SUPFAM" id="SSF103025">
    <property type="entry name" value="Folate-binding domain"/>
    <property type="match status" value="1"/>
</dbReference>
<evidence type="ECO:0000256" key="6">
    <source>
        <dbReference type="ARBA" id="ARBA00047665"/>
    </source>
</evidence>
<dbReference type="PANTHER" id="PTHR43757:SF2">
    <property type="entry name" value="AMINOMETHYLTRANSFERASE, MITOCHONDRIAL"/>
    <property type="match status" value="1"/>
</dbReference>
<evidence type="ECO:0000256" key="5">
    <source>
        <dbReference type="ARBA" id="ARBA00031395"/>
    </source>
</evidence>
<dbReference type="RefSeq" id="WP_043350704.1">
    <property type="nucleotide sequence ID" value="NZ_CP010536.1"/>
</dbReference>
<comment type="function">
    <text evidence="7">The glycine cleavage system catalyzes the degradation of glycine.</text>
</comment>
<dbReference type="InterPro" id="IPR006222">
    <property type="entry name" value="GCVT_N"/>
</dbReference>
<dbReference type="FunFam" id="4.10.1250.10:FF:000001">
    <property type="entry name" value="Aminomethyltransferase"/>
    <property type="match status" value="1"/>
</dbReference>